<keyword evidence="1" id="KW-0812">Transmembrane</keyword>
<protein>
    <submittedName>
        <fullName evidence="2">Type IV pilus assembly protein PilN</fullName>
    </submittedName>
</protein>
<dbReference type="EMBL" id="JAURTK010000009">
    <property type="protein sequence ID" value="MDP9650342.1"/>
    <property type="molecule type" value="Genomic_DNA"/>
</dbReference>
<evidence type="ECO:0000256" key="1">
    <source>
        <dbReference type="SAM" id="Phobius"/>
    </source>
</evidence>
<keyword evidence="1" id="KW-0472">Membrane</keyword>
<dbReference type="Proteomes" id="UP001229486">
    <property type="component" value="Unassembled WGS sequence"/>
</dbReference>
<dbReference type="AlphaFoldDB" id="A0AB73IQK4"/>
<name>A0AB73IQK4_9BURK</name>
<reference evidence="2" key="1">
    <citation type="submission" date="2023-07" db="EMBL/GenBank/DDBJ databases">
        <title>Sorghum-associated microbial communities from plants grown in Nebraska, USA.</title>
        <authorList>
            <person name="Schachtman D."/>
        </authorList>
    </citation>
    <scope>NUCLEOTIDE SEQUENCE</scope>
    <source>
        <strain evidence="2">DS1061</strain>
    </source>
</reference>
<evidence type="ECO:0000313" key="2">
    <source>
        <dbReference type="EMBL" id="MDP9650342.1"/>
    </source>
</evidence>
<keyword evidence="1" id="KW-1133">Transmembrane helix</keyword>
<comment type="caution">
    <text evidence="2">The sequence shown here is derived from an EMBL/GenBank/DDBJ whole genome shotgun (WGS) entry which is preliminary data.</text>
</comment>
<feature type="transmembrane region" description="Helical" evidence="1">
    <location>
        <begin position="56"/>
        <end position="77"/>
    </location>
</feature>
<organism evidence="2 3">
    <name type="scientific">Paraburkholderia caledonica</name>
    <dbReference type="NCBI Taxonomy" id="134536"/>
    <lineage>
        <taxon>Bacteria</taxon>
        <taxon>Pseudomonadati</taxon>
        <taxon>Pseudomonadota</taxon>
        <taxon>Betaproteobacteria</taxon>
        <taxon>Burkholderiales</taxon>
        <taxon>Burkholderiaceae</taxon>
        <taxon>Paraburkholderia</taxon>
    </lineage>
</organism>
<sequence>MSAAVFDEGRFNAAARFHVGRDMRGRRAVRPVKPSLGGFNLLPHRQRKARLARRRCLLTLAIAALAGCAAVFALAGYQAIEKARLESQRASIEQSLAQLAAPLAEHARLLRARDEQRDKAARAKRLSEPLTYLRDLLDALSFEPGDGVLLQQLRQREHETELVATSRAHIDSAQWLKRLGGIPGVTGAEMSESHRSFPHASPGTNASAGAAAGFEFGARLHWEGAANMTDKRAGVAASQIAKAGHIGGSK</sequence>
<dbReference type="RefSeq" id="WP_392395328.1">
    <property type="nucleotide sequence ID" value="NZ_JAURTK010000009.1"/>
</dbReference>
<accession>A0AB73IQK4</accession>
<gene>
    <name evidence="2" type="ORF">J2793_005810</name>
</gene>
<evidence type="ECO:0000313" key="3">
    <source>
        <dbReference type="Proteomes" id="UP001229486"/>
    </source>
</evidence>
<proteinExistence type="predicted"/>